<name>A0A7H8N7H4_9ACTN</name>
<keyword evidence="1" id="KW-0732">Signal</keyword>
<evidence type="ECO:0000256" key="1">
    <source>
        <dbReference type="SAM" id="SignalP"/>
    </source>
</evidence>
<keyword evidence="3" id="KW-1185">Reference proteome</keyword>
<evidence type="ECO:0000313" key="3">
    <source>
        <dbReference type="Proteomes" id="UP000509303"/>
    </source>
</evidence>
<reference evidence="2 3" key="1">
    <citation type="submission" date="2020-06" db="EMBL/GenBank/DDBJ databases">
        <title>Genome mining for natural products.</title>
        <authorList>
            <person name="Zhang B."/>
            <person name="Shi J."/>
            <person name="Ge H."/>
        </authorList>
    </citation>
    <scope>NUCLEOTIDE SEQUENCE [LARGE SCALE GENOMIC DNA]</scope>
    <source>
        <strain evidence="2 3">NA00687</strain>
    </source>
</reference>
<feature type="chain" id="PRO_5028923141" evidence="1">
    <location>
        <begin position="29"/>
        <end position="257"/>
    </location>
</feature>
<gene>
    <name evidence="2" type="ORF">HUT08_14260</name>
</gene>
<dbReference type="RefSeq" id="WP_176162236.1">
    <property type="nucleotide sequence ID" value="NZ_CP054929.1"/>
</dbReference>
<proteinExistence type="predicted"/>
<feature type="signal peptide" evidence="1">
    <location>
        <begin position="1"/>
        <end position="28"/>
    </location>
</feature>
<organism evidence="2 3">
    <name type="scientific">Streptomyces buecherae</name>
    <dbReference type="NCBI Taxonomy" id="2763006"/>
    <lineage>
        <taxon>Bacteria</taxon>
        <taxon>Bacillati</taxon>
        <taxon>Actinomycetota</taxon>
        <taxon>Actinomycetes</taxon>
        <taxon>Kitasatosporales</taxon>
        <taxon>Streptomycetaceae</taxon>
        <taxon>Streptomyces</taxon>
    </lineage>
</organism>
<dbReference type="AlphaFoldDB" id="A0A7H8N7H4"/>
<sequence length="257" mass="27305">MRKSASLAVLAVTSATVLSGLTATAAHADGYGDTKITKVVVNGGKNVVVGTSGAKTFTVAVTAQDNSGIQGAKIDILGPSSGFFQPTKAVKCVAATNKKVSTCTATFKIDPRVDLYTNALAGTWYVDAWVDAKDDDFFTSDKAGSFRLQREGKLTVNASPEPVKKGKTLTVTGKLTRAHWDVFGDNKWVNHGNQPAKLEFRKKGAKTFSTVKTVKGNKNGDYKTTVKASVDGDWRWNFAGYSTHAAVASGVDFVDVK</sequence>
<accession>A0A7H8N7H4</accession>
<evidence type="ECO:0000313" key="2">
    <source>
        <dbReference type="EMBL" id="QKW50500.1"/>
    </source>
</evidence>
<dbReference type="EMBL" id="CP054929">
    <property type="protein sequence ID" value="QKW50500.1"/>
    <property type="molecule type" value="Genomic_DNA"/>
</dbReference>
<protein>
    <submittedName>
        <fullName evidence="2">Calcium-binding protein</fullName>
    </submittedName>
</protein>
<dbReference type="Proteomes" id="UP000509303">
    <property type="component" value="Chromosome"/>
</dbReference>